<evidence type="ECO:0000256" key="2">
    <source>
        <dbReference type="SAM" id="Phobius"/>
    </source>
</evidence>
<keyword evidence="3" id="KW-0689">Ribosomal protein</keyword>
<dbReference type="Pfam" id="PF06772">
    <property type="entry name" value="LtrA"/>
    <property type="match status" value="1"/>
</dbReference>
<comment type="caution">
    <text evidence="3">The sequence shown here is derived from an EMBL/GenBank/DDBJ whole genome shotgun (WGS) entry which is preliminary data.</text>
</comment>
<feature type="region of interest" description="Disordered" evidence="1">
    <location>
        <begin position="1"/>
        <end position="59"/>
    </location>
</feature>
<dbReference type="EMBL" id="SNSC02000004">
    <property type="protein sequence ID" value="TID24910.1"/>
    <property type="molecule type" value="Genomic_DNA"/>
</dbReference>
<gene>
    <name evidence="3" type="ORF">E6O75_ATG04115</name>
</gene>
<feature type="transmembrane region" description="Helical" evidence="2">
    <location>
        <begin position="390"/>
        <end position="417"/>
    </location>
</feature>
<organism evidence="3 4">
    <name type="scientific">Venturia nashicola</name>
    <dbReference type="NCBI Taxonomy" id="86259"/>
    <lineage>
        <taxon>Eukaryota</taxon>
        <taxon>Fungi</taxon>
        <taxon>Dikarya</taxon>
        <taxon>Ascomycota</taxon>
        <taxon>Pezizomycotina</taxon>
        <taxon>Dothideomycetes</taxon>
        <taxon>Pleosporomycetidae</taxon>
        <taxon>Venturiales</taxon>
        <taxon>Venturiaceae</taxon>
        <taxon>Venturia</taxon>
    </lineage>
</organism>
<feature type="transmembrane region" description="Helical" evidence="2">
    <location>
        <begin position="224"/>
        <end position="246"/>
    </location>
</feature>
<dbReference type="AlphaFoldDB" id="A0A4Z1PMH1"/>
<evidence type="ECO:0000256" key="1">
    <source>
        <dbReference type="SAM" id="MobiDB-lite"/>
    </source>
</evidence>
<feature type="transmembrane region" description="Helical" evidence="2">
    <location>
        <begin position="323"/>
        <end position="339"/>
    </location>
</feature>
<reference evidence="3 4" key="1">
    <citation type="submission" date="2019-04" db="EMBL/GenBank/DDBJ databases">
        <title>High contiguity whole genome sequence and gene annotation resource for two Venturia nashicola isolates.</title>
        <authorList>
            <person name="Prokchorchik M."/>
            <person name="Won K."/>
            <person name="Lee Y."/>
            <person name="Choi E.D."/>
            <person name="Segonzac C."/>
            <person name="Sohn K.H."/>
        </authorList>
    </citation>
    <scope>NUCLEOTIDE SEQUENCE [LARGE SCALE GENOMIC DNA]</scope>
    <source>
        <strain evidence="3 4">PRI2</strain>
    </source>
</reference>
<name>A0A4Z1PMH1_9PEZI</name>
<feature type="compositionally biased region" description="Polar residues" evidence="1">
    <location>
        <begin position="1"/>
        <end position="16"/>
    </location>
</feature>
<proteinExistence type="predicted"/>
<accession>A0A4Z1PMH1</accession>
<feature type="compositionally biased region" description="Basic and acidic residues" evidence="1">
    <location>
        <begin position="20"/>
        <end position="44"/>
    </location>
</feature>
<keyword evidence="2" id="KW-0472">Membrane</keyword>
<dbReference type="PANTHER" id="PTHR36840">
    <property type="entry name" value="BLL5714 PROTEIN"/>
    <property type="match status" value="1"/>
</dbReference>
<dbReference type="GO" id="GO:0005840">
    <property type="term" value="C:ribosome"/>
    <property type="evidence" value="ECO:0007669"/>
    <property type="project" value="UniProtKB-KW"/>
</dbReference>
<feature type="transmembrane region" description="Helical" evidence="2">
    <location>
        <begin position="253"/>
        <end position="274"/>
    </location>
</feature>
<evidence type="ECO:0000313" key="4">
    <source>
        <dbReference type="Proteomes" id="UP000298493"/>
    </source>
</evidence>
<evidence type="ECO:0000313" key="3">
    <source>
        <dbReference type="EMBL" id="TID24910.1"/>
    </source>
</evidence>
<feature type="transmembrane region" description="Helical" evidence="2">
    <location>
        <begin position="159"/>
        <end position="179"/>
    </location>
</feature>
<feature type="transmembrane region" description="Helical" evidence="2">
    <location>
        <begin position="191"/>
        <end position="212"/>
    </location>
</feature>
<dbReference type="InterPro" id="IPR010640">
    <property type="entry name" value="Low_temperature_requirement_A"/>
</dbReference>
<protein>
    <submittedName>
        <fullName evidence="3">60S ribosomal protein</fullName>
    </submittedName>
</protein>
<keyword evidence="4" id="KW-1185">Reference proteome</keyword>
<feature type="transmembrane region" description="Helical" evidence="2">
    <location>
        <begin position="437"/>
        <end position="458"/>
    </location>
</feature>
<dbReference type="Proteomes" id="UP000298493">
    <property type="component" value="Unassembled WGS sequence"/>
</dbReference>
<feature type="transmembrane region" description="Helical" evidence="2">
    <location>
        <begin position="280"/>
        <end position="302"/>
    </location>
</feature>
<dbReference type="PANTHER" id="PTHR36840:SF1">
    <property type="entry name" value="BLL5714 PROTEIN"/>
    <property type="match status" value="1"/>
</dbReference>
<keyword evidence="2" id="KW-1133">Transmembrane helix</keyword>
<keyword evidence="2" id="KW-0812">Transmembrane</keyword>
<sequence length="552" mass="63087">MNAHNRQVDQQLSPGSTDEYAERRPDLTEMHDGIGNGRIEKPTEQRSFNPPLRRSEPMEDDKIETRPVRHQYLFRRPRALQYSYQSQAISVGDEAGTIAVPRAAAVDGEEIQRIMHYSPEGISKHRERLDLFIDLIWVGIVGNLSKVFSSLYFQEGSAGKAVGLFILLFLPAWRIWNFLREFLNNYYMDDVLQRIFIFWILILSVFFGNNIAYFAEEPERIKQILIILYLLIRGSFLFIELVYSIWIPWLRRLITINFIAVSPITGLWLASYYTTGLNSAGAAIAAIGWEYLVPIIMGSPFANRFIPSDYRKETDPDHFKTRMASFFIITVGEGVLVLIKDGPLGIGIHRASTLAIWPLLFYFLLSYLYFNRDRSVKYIPAVRKRGWRTLMWTFFHIPLFASFITLSSSVLFVLQVSDGTEEGTEGETVKGEKTAALVYRAIWNIAGSLALIVLSMTFQALADRPLDPPGTLLLNNRYIRLCSRVIYILVITLIPLKVGVAVTTFLGICGVGLSLVVWWEYIVCLEQPAKFLEPKGLTTLIKEKRIMGRRGR</sequence>
<keyword evidence="3" id="KW-0687">Ribonucleoprotein</keyword>
<feature type="transmembrane region" description="Helical" evidence="2">
    <location>
        <begin position="131"/>
        <end position="153"/>
    </location>
</feature>
<feature type="transmembrane region" description="Helical" evidence="2">
    <location>
        <begin position="351"/>
        <end position="370"/>
    </location>
</feature>